<evidence type="ECO:0000256" key="1">
    <source>
        <dbReference type="SAM" id="MobiDB-lite"/>
    </source>
</evidence>
<comment type="caution">
    <text evidence="2">The sequence shown here is derived from an EMBL/GenBank/DDBJ whole genome shotgun (WGS) entry which is preliminary data.</text>
</comment>
<sequence>MILSKVESKTKKRKKASLATTSCMTKNPKYPPSFTLDCVTTRTTLNQESPSLGTSENEPSYRKGVVVVISLCHEDNGQALVVGTHLSFPAKNPNPD</sequence>
<dbReference type="Proteomes" id="UP000743370">
    <property type="component" value="Unassembled WGS sequence"/>
</dbReference>
<reference evidence="2 3" key="1">
    <citation type="submission" date="2020-05" db="EMBL/GenBank/DDBJ databases">
        <title>Vigna angularis (adzuki bean) Var. LongXiaoDou No. 4 denovo assembly.</title>
        <authorList>
            <person name="Xiang H."/>
        </authorList>
    </citation>
    <scope>NUCLEOTIDE SEQUENCE [LARGE SCALE GENOMIC DNA]</scope>
    <source>
        <tissue evidence="2">Leaf</tissue>
    </source>
</reference>
<proteinExistence type="predicted"/>
<feature type="region of interest" description="Disordered" evidence="1">
    <location>
        <begin position="1"/>
        <end position="20"/>
    </location>
</feature>
<organism evidence="2 3">
    <name type="scientific">Phaseolus angularis</name>
    <name type="common">Azuki bean</name>
    <name type="synonym">Vigna angularis</name>
    <dbReference type="NCBI Taxonomy" id="3914"/>
    <lineage>
        <taxon>Eukaryota</taxon>
        <taxon>Viridiplantae</taxon>
        <taxon>Streptophyta</taxon>
        <taxon>Embryophyta</taxon>
        <taxon>Tracheophyta</taxon>
        <taxon>Spermatophyta</taxon>
        <taxon>Magnoliopsida</taxon>
        <taxon>eudicotyledons</taxon>
        <taxon>Gunneridae</taxon>
        <taxon>Pentapetalae</taxon>
        <taxon>rosids</taxon>
        <taxon>fabids</taxon>
        <taxon>Fabales</taxon>
        <taxon>Fabaceae</taxon>
        <taxon>Papilionoideae</taxon>
        <taxon>50 kb inversion clade</taxon>
        <taxon>NPAAA clade</taxon>
        <taxon>indigoferoid/millettioid clade</taxon>
        <taxon>Phaseoleae</taxon>
        <taxon>Vigna</taxon>
    </lineage>
</organism>
<accession>A0A8T0KW18</accession>
<evidence type="ECO:0000313" key="2">
    <source>
        <dbReference type="EMBL" id="KAG2404520.1"/>
    </source>
</evidence>
<protein>
    <submittedName>
        <fullName evidence="2">Uncharacterized protein</fullName>
    </submittedName>
</protein>
<evidence type="ECO:0000313" key="3">
    <source>
        <dbReference type="Proteomes" id="UP000743370"/>
    </source>
</evidence>
<dbReference type="AlphaFoldDB" id="A0A8T0KW18"/>
<name>A0A8T0KW18_PHAAN</name>
<dbReference type="EMBL" id="JABFOF010000002">
    <property type="protein sequence ID" value="KAG2404520.1"/>
    <property type="molecule type" value="Genomic_DNA"/>
</dbReference>
<gene>
    <name evidence="2" type="ORF">HKW66_Vig0114420</name>
</gene>